<dbReference type="EMBL" id="VSSQ01007276">
    <property type="protein sequence ID" value="MPM35404.1"/>
    <property type="molecule type" value="Genomic_DNA"/>
</dbReference>
<sequence>MRTIIIFNDTMKRNYLTPYNPNSDVIAPNLTAFSHDSVTFDNHFVGSMPCMPARRDLMTGRLNFLERSWGPIEIYDQTLPELLFKSGIRSHIITDHAHYFRLGGENYCQAYNTFEFFRGQESDQWVSLIDDPAMPTDYFGLVKRQYECNRIRFKEEKDYPSVKCFAAAKRWIQENKNAQDFLLTIETFDPHEPFDLPQKYLDLYQDNYTGPRFDLPKYHQISEETPEAINHLVKRYKGLVTMTDKHFGSFIDELKKNHMYDDTMIIVTTDHGFFLGERQLLGKSFMHSYNEIANIPLMIHLPKHAFHGERRRAITQNIDIMPTILDYAGINQPEACTGRSLRSVFENDRGRPYALYGTFGAALNFFNGQYTYFKAPDYTKPLFEYTTALTTIRGWLGKNQADQIQLGHFLPHVPYPVYRVPAANNALISDFRYLQKSLLFDIQNDYEQQNDLLSKNDCTVFDRLLRSALKENNAPCELIDRFKL</sequence>
<dbReference type="PANTHER" id="PTHR45953">
    <property type="entry name" value="IDURONATE 2-SULFATASE"/>
    <property type="match status" value="1"/>
</dbReference>
<name>A0A644ZBZ0_9ZZZZ</name>
<gene>
    <name evidence="4" type="ORF">SDC9_81995</name>
</gene>
<dbReference type="InterPro" id="IPR017850">
    <property type="entry name" value="Alkaline_phosphatase_core_sf"/>
</dbReference>
<keyword evidence="2" id="KW-0378">Hydrolase</keyword>
<dbReference type="Pfam" id="PF00884">
    <property type="entry name" value="Sulfatase"/>
    <property type="match status" value="1"/>
</dbReference>
<dbReference type="InterPro" id="IPR000917">
    <property type="entry name" value="Sulfatase_N"/>
</dbReference>
<dbReference type="Gene3D" id="3.40.720.10">
    <property type="entry name" value="Alkaline Phosphatase, subunit A"/>
    <property type="match status" value="1"/>
</dbReference>
<protein>
    <recommendedName>
        <fullName evidence="3">Sulfatase N-terminal domain-containing protein</fullName>
    </recommendedName>
</protein>
<organism evidence="4">
    <name type="scientific">bioreactor metagenome</name>
    <dbReference type="NCBI Taxonomy" id="1076179"/>
    <lineage>
        <taxon>unclassified sequences</taxon>
        <taxon>metagenomes</taxon>
        <taxon>ecological metagenomes</taxon>
    </lineage>
</organism>
<reference evidence="4" key="1">
    <citation type="submission" date="2019-08" db="EMBL/GenBank/DDBJ databases">
        <authorList>
            <person name="Kucharzyk K."/>
            <person name="Murdoch R.W."/>
            <person name="Higgins S."/>
            <person name="Loffler F."/>
        </authorList>
    </citation>
    <scope>NUCLEOTIDE SEQUENCE</scope>
</reference>
<dbReference type="CDD" id="cd16148">
    <property type="entry name" value="sulfatase_like"/>
    <property type="match status" value="1"/>
</dbReference>
<dbReference type="AlphaFoldDB" id="A0A644ZBZ0"/>
<dbReference type="GO" id="GO:0005737">
    <property type="term" value="C:cytoplasm"/>
    <property type="evidence" value="ECO:0007669"/>
    <property type="project" value="TreeGrafter"/>
</dbReference>
<keyword evidence="1" id="KW-0479">Metal-binding</keyword>
<dbReference type="GO" id="GO:0046872">
    <property type="term" value="F:metal ion binding"/>
    <property type="evidence" value="ECO:0007669"/>
    <property type="project" value="UniProtKB-KW"/>
</dbReference>
<accession>A0A644ZBZ0</accession>
<dbReference type="SUPFAM" id="SSF53649">
    <property type="entry name" value="Alkaline phosphatase-like"/>
    <property type="match status" value="1"/>
</dbReference>
<evidence type="ECO:0000259" key="3">
    <source>
        <dbReference type="Pfam" id="PF00884"/>
    </source>
</evidence>
<comment type="caution">
    <text evidence="4">The sequence shown here is derived from an EMBL/GenBank/DDBJ whole genome shotgun (WGS) entry which is preliminary data.</text>
</comment>
<feature type="domain" description="Sulfatase N-terminal" evidence="3">
    <location>
        <begin position="4"/>
        <end position="330"/>
    </location>
</feature>
<evidence type="ECO:0000256" key="2">
    <source>
        <dbReference type="ARBA" id="ARBA00022801"/>
    </source>
</evidence>
<dbReference type="PANTHER" id="PTHR45953:SF1">
    <property type="entry name" value="IDURONATE 2-SULFATASE"/>
    <property type="match status" value="1"/>
</dbReference>
<evidence type="ECO:0000313" key="4">
    <source>
        <dbReference type="EMBL" id="MPM35404.1"/>
    </source>
</evidence>
<dbReference type="GO" id="GO:0008484">
    <property type="term" value="F:sulfuric ester hydrolase activity"/>
    <property type="evidence" value="ECO:0007669"/>
    <property type="project" value="TreeGrafter"/>
</dbReference>
<proteinExistence type="predicted"/>
<evidence type="ECO:0000256" key="1">
    <source>
        <dbReference type="ARBA" id="ARBA00022723"/>
    </source>
</evidence>